<dbReference type="HOGENOM" id="CLU_202812_0_0_1"/>
<dbReference type="RefSeq" id="XP_646172.1">
    <property type="nucleotide sequence ID" value="XM_641080.1"/>
</dbReference>
<gene>
    <name evidence="2" type="ORF">DDB_G0269672</name>
</gene>
<keyword evidence="3" id="KW-1185">Reference proteome</keyword>
<dbReference type="InParanoid" id="Q55DF9"/>
<dbReference type="AlphaFoldDB" id="Q55DF9"/>
<evidence type="ECO:0000256" key="1">
    <source>
        <dbReference type="SAM" id="SignalP"/>
    </source>
</evidence>
<dbReference type="PROSITE" id="PS51257">
    <property type="entry name" value="PROKAR_LIPOPROTEIN"/>
    <property type="match status" value="1"/>
</dbReference>
<feature type="signal peptide" evidence="1">
    <location>
        <begin position="1"/>
        <end position="19"/>
    </location>
</feature>
<dbReference type="GeneID" id="8617125"/>
<dbReference type="PhylomeDB" id="Q55DF9"/>
<sequence length="71" mass="8130">MNKLIVFILLVVSLACVFGELEGVQPQVCKMKANDCNRMHQAYLYATQNGDWKDMPKDAQELFLSVYKNNC</sequence>
<evidence type="ECO:0000313" key="2">
    <source>
        <dbReference type="EMBL" id="EAL72186.1"/>
    </source>
</evidence>
<proteinExistence type="predicted"/>
<dbReference type="VEuPathDB" id="AmoebaDB:DDB_G0269672"/>
<comment type="caution">
    <text evidence="2">The sequence shown here is derived from an EMBL/GenBank/DDBJ whole genome shotgun (WGS) entry which is preliminary data.</text>
</comment>
<dbReference type="KEGG" id="ddi:DDB_G0269672"/>
<dbReference type="dictyBase" id="DDB_G0269672"/>
<dbReference type="EMBL" id="AAFI02000005">
    <property type="protein sequence ID" value="EAL72186.1"/>
    <property type="molecule type" value="Genomic_DNA"/>
</dbReference>
<dbReference type="PaxDb" id="44689-DDB0229931"/>
<organism evidence="2 3">
    <name type="scientific">Dictyostelium discoideum</name>
    <name type="common">Social amoeba</name>
    <dbReference type="NCBI Taxonomy" id="44689"/>
    <lineage>
        <taxon>Eukaryota</taxon>
        <taxon>Amoebozoa</taxon>
        <taxon>Evosea</taxon>
        <taxon>Eumycetozoa</taxon>
        <taxon>Dictyostelia</taxon>
        <taxon>Dictyosteliales</taxon>
        <taxon>Dictyosteliaceae</taxon>
        <taxon>Dictyostelium</taxon>
    </lineage>
</organism>
<dbReference type="Proteomes" id="UP000002195">
    <property type="component" value="Unassembled WGS sequence"/>
</dbReference>
<accession>Q55DF9</accession>
<reference evidence="2 3" key="1">
    <citation type="journal article" date="2005" name="Nature">
        <title>The genome of the social amoeba Dictyostelium discoideum.</title>
        <authorList>
            <consortium name="The Dictyostelium discoideum Sequencing Consortium"/>
            <person name="Eichinger L."/>
            <person name="Pachebat J.A."/>
            <person name="Glockner G."/>
            <person name="Rajandream M.A."/>
            <person name="Sucgang R."/>
            <person name="Berriman M."/>
            <person name="Song J."/>
            <person name="Olsen R."/>
            <person name="Szafranski K."/>
            <person name="Xu Q."/>
            <person name="Tunggal B."/>
            <person name="Kummerfeld S."/>
            <person name="Madera M."/>
            <person name="Konfortov B.A."/>
            <person name="Rivero F."/>
            <person name="Bankier A.T."/>
            <person name="Lehmann R."/>
            <person name="Hamlin N."/>
            <person name="Davies R."/>
            <person name="Gaudet P."/>
            <person name="Fey P."/>
            <person name="Pilcher K."/>
            <person name="Chen G."/>
            <person name="Saunders D."/>
            <person name="Sodergren E."/>
            <person name="Davis P."/>
            <person name="Kerhornou A."/>
            <person name="Nie X."/>
            <person name="Hall N."/>
            <person name="Anjard C."/>
            <person name="Hemphill L."/>
            <person name="Bason N."/>
            <person name="Farbrother P."/>
            <person name="Desany B."/>
            <person name="Just E."/>
            <person name="Morio T."/>
            <person name="Rost R."/>
            <person name="Churcher C."/>
            <person name="Cooper J."/>
            <person name="Haydock S."/>
            <person name="van Driessche N."/>
            <person name="Cronin A."/>
            <person name="Goodhead I."/>
            <person name="Muzny D."/>
            <person name="Mourier T."/>
            <person name="Pain A."/>
            <person name="Lu M."/>
            <person name="Harper D."/>
            <person name="Lindsay R."/>
            <person name="Hauser H."/>
            <person name="James K."/>
            <person name="Quiles M."/>
            <person name="Madan Babu M."/>
            <person name="Saito T."/>
            <person name="Buchrieser C."/>
            <person name="Wardroper A."/>
            <person name="Felder M."/>
            <person name="Thangavelu M."/>
            <person name="Johnson D."/>
            <person name="Knights A."/>
            <person name="Loulseged H."/>
            <person name="Mungall K."/>
            <person name="Oliver K."/>
            <person name="Price C."/>
            <person name="Quail M.A."/>
            <person name="Urushihara H."/>
            <person name="Hernandez J."/>
            <person name="Rabbinowitsch E."/>
            <person name="Steffen D."/>
            <person name="Sanders M."/>
            <person name="Ma J."/>
            <person name="Kohara Y."/>
            <person name="Sharp S."/>
            <person name="Simmonds M."/>
            <person name="Spiegler S."/>
            <person name="Tivey A."/>
            <person name="Sugano S."/>
            <person name="White B."/>
            <person name="Walker D."/>
            <person name="Woodward J."/>
            <person name="Winckler T."/>
            <person name="Tanaka Y."/>
            <person name="Shaulsky G."/>
            <person name="Schleicher M."/>
            <person name="Weinstock G."/>
            <person name="Rosenthal A."/>
            <person name="Cox E.C."/>
            <person name="Chisholm R.L."/>
            <person name="Gibbs R."/>
            <person name="Loomis W.F."/>
            <person name="Platzer M."/>
            <person name="Kay R.R."/>
            <person name="Williams J."/>
            <person name="Dear P.H."/>
            <person name="Noegel A.A."/>
            <person name="Barrell B."/>
            <person name="Kuspa A."/>
        </authorList>
    </citation>
    <scope>NUCLEOTIDE SEQUENCE [LARGE SCALE GENOMIC DNA]</scope>
    <source>
        <strain evidence="2 3">AX4</strain>
    </source>
</reference>
<keyword evidence="1" id="KW-0732">Signal</keyword>
<feature type="chain" id="PRO_5004250324" evidence="1">
    <location>
        <begin position="20"/>
        <end position="71"/>
    </location>
</feature>
<protein>
    <submittedName>
        <fullName evidence="2">Uncharacterized protein</fullName>
    </submittedName>
</protein>
<evidence type="ECO:0000313" key="3">
    <source>
        <dbReference type="Proteomes" id="UP000002195"/>
    </source>
</evidence>
<name>Q55DF9_DICDI</name>